<dbReference type="InterPro" id="IPR011990">
    <property type="entry name" value="TPR-like_helical_dom_sf"/>
</dbReference>
<dbReference type="EMBL" id="CP025746">
    <property type="protein sequence ID" value="QAA34169.1"/>
    <property type="molecule type" value="Genomic_DNA"/>
</dbReference>
<dbReference type="RefSeq" id="WP_128214890.1">
    <property type="nucleotide sequence ID" value="NZ_CP025746.1"/>
</dbReference>
<proteinExistence type="predicted"/>
<accession>A0A3R5UHY2</accession>
<name>A0A3R5UHY2_9CLOT</name>
<dbReference type="GO" id="GO:0003677">
    <property type="term" value="F:DNA binding"/>
    <property type="evidence" value="ECO:0007669"/>
    <property type="project" value="InterPro"/>
</dbReference>
<reference evidence="3 4" key="1">
    <citation type="submission" date="2018-01" db="EMBL/GenBank/DDBJ databases">
        <title>Genome Sequencing and Assembly of Anaerobacter polyendosporus strain CT4.</title>
        <authorList>
            <person name="Tachaapaikoon C."/>
            <person name="Sutheeworapong S."/>
            <person name="Jenjaroenpun P."/>
            <person name="Wongsurawat T."/>
            <person name="Nookeaw I."/>
            <person name="Cheawchanlertfa P."/>
            <person name="Kosugi A."/>
            <person name="Cheevadhanarak S."/>
            <person name="Ratanakhanokchai K."/>
        </authorList>
    </citation>
    <scope>NUCLEOTIDE SEQUENCE [LARGE SCALE GENOMIC DNA]</scope>
    <source>
        <strain evidence="3 4">CT4</strain>
    </source>
</reference>
<evidence type="ECO:0000259" key="2">
    <source>
        <dbReference type="PROSITE" id="PS50943"/>
    </source>
</evidence>
<dbReference type="CDD" id="cd00093">
    <property type="entry name" value="HTH_XRE"/>
    <property type="match status" value="1"/>
</dbReference>
<dbReference type="PROSITE" id="PS50293">
    <property type="entry name" value="TPR_REGION"/>
    <property type="match status" value="1"/>
</dbReference>
<sequence length="414" mass="48867">MEILSTGEKIKRARIYKGITLKELCDENISISKMSCIENGKVKAEPWIIEIVAQKLDLDVSYLNEDVKDQLENNLEAFKKRIKDYDYEEDLRLSISYAIHYGYNDLAFEFMHLLFTYYLDELKYSDIQGMMNEYYDISQKLGDKTVTFYRDMAKYFFNNKEFNEALAYYSKLRISSDDISQEYIADIIYSEARCYLKLKQDDLAYDLLKKYINSFEKIEDVIIRGKVLSLYAGLLIRFGEIDGGDSRDKALTYLKEDQRELAKAKLFYGECYFKNSEREKGIKEVKEAMDMFPRDRNDYFCELLNKAVAIYIENGELEIADEIASEALNIAIGCDNVRLIERSYYLKAYVFQKKGLYEQSEMYMNLSIDSLVKFGNHSQRYTRYIEMANMYHEIGEVREAIKYFTLAMNIEKRL</sequence>
<dbReference type="Proteomes" id="UP000286268">
    <property type="component" value="Chromosome"/>
</dbReference>
<dbReference type="InterPro" id="IPR019734">
    <property type="entry name" value="TPR_rpt"/>
</dbReference>
<dbReference type="KEGG" id="cmah:C1I91_22450"/>
<dbReference type="SUPFAM" id="SSF47413">
    <property type="entry name" value="lambda repressor-like DNA-binding domains"/>
    <property type="match status" value="1"/>
</dbReference>
<feature type="domain" description="HTH cro/C1-type" evidence="2">
    <location>
        <begin position="10"/>
        <end position="63"/>
    </location>
</feature>
<dbReference type="PROSITE" id="PS50943">
    <property type="entry name" value="HTH_CROC1"/>
    <property type="match status" value="1"/>
</dbReference>
<dbReference type="OrthoDB" id="2986817at2"/>
<keyword evidence="1" id="KW-0802">TPR repeat</keyword>
<dbReference type="AlphaFoldDB" id="A0A3R5UHY2"/>
<dbReference type="Gene3D" id="1.25.40.10">
    <property type="entry name" value="Tetratricopeptide repeat domain"/>
    <property type="match status" value="2"/>
</dbReference>
<evidence type="ECO:0000313" key="3">
    <source>
        <dbReference type="EMBL" id="QAA34169.1"/>
    </source>
</evidence>
<dbReference type="PROSITE" id="PS50005">
    <property type="entry name" value="TPR"/>
    <property type="match status" value="1"/>
</dbReference>
<dbReference type="InterPro" id="IPR001387">
    <property type="entry name" value="Cro/C1-type_HTH"/>
</dbReference>
<protein>
    <submittedName>
        <fullName evidence="3">Transcriptional regulator</fullName>
    </submittedName>
</protein>
<dbReference type="InterPro" id="IPR010982">
    <property type="entry name" value="Lambda_DNA-bd_dom_sf"/>
</dbReference>
<evidence type="ECO:0000313" key="4">
    <source>
        <dbReference type="Proteomes" id="UP000286268"/>
    </source>
</evidence>
<dbReference type="Gene3D" id="1.10.260.40">
    <property type="entry name" value="lambda repressor-like DNA-binding domains"/>
    <property type="match status" value="1"/>
</dbReference>
<dbReference type="SMART" id="SM00028">
    <property type="entry name" value="TPR"/>
    <property type="match status" value="5"/>
</dbReference>
<dbReference type="SUPFAM" id="SSF48452">
    <property type="entry name" value="TPR-like"/>
    <property type="match status" value="2"/>
</dbReference>
<evidence type="ECO:0000256" key="1">
    <source>
        <dbReference type="PROSITE-ProRule" id="PRU00339"/>
    </source>
</evidence>
<organism evidence="3 4">
    <name type="scientific">Clostridium manihotivorum</name>
    <dbReference type="NCBI Taxonomy" id="2320868"/>
    <lineage>
        <taxon>Bacteria</taxon>
        <taxon>Bacillati</taxon>
        <taxon>Bacillota</taxon>
        <taxon>Clostridia</taxon>
        <taxon>Eubacteriales</taxon>
        <taxon>Clostridiaceae</taxon>
        <taxon>Clostridium</taxon>
    </lineage>
</organism>
<keyword evidence="4" id="KW-1185">Reference proteome</keyword>
<gene>
    <name evidence="3" type="ORF">C1I91_22450</name>
</gene>
<feature type="repeat" description="TPR" evidence="1">
    <location>
        <begin position="262"/>
        <end position="295"/>
    </location>
</feature>